<evidence type="ECO:0000313" key="1">
    <source>
        <dbReference type="EMBL" id="EAS32948.3"/>
    </source>
</evidence>
<name>J3KCI3_COCIM</name>
<dbReference type="VEuPathDB" id="FungiDB:CIMG_03972"/>
<dbReference type="KEGG" id="cim:CIMG_03972"/>
<keyword evidence="2" id="KW-1185">Reference proteome</keyword>
<accession>J3KCI3</accession>
<dbReference type="AlphaFoldDB" id="J3KCI3"/>
<dbReference type="InParanoid" id="J3KCI3"/>
<dbReference type="RefSeq" id="XP_001244531.2">
    <property type="nucleotide sequence ID" value="XM_001244530.2"/>
</dbReference>
<sequence>MTYFVVRLTRDRETADLRLQPSESQARRWERMFVVEINGSTQGAGRSETAAGRRAYMCWEVSLGTCQAYSPTTVGSWLDLPLYMSREEQHVKVVWHDEECLVQGSAADIPPTSGEAFSMLVDFCLLHELGTQFLASFAAALTFPTHNHYKVAIELPVPDNAKDSTGPPPAQQDATDEWAVLNEQLPYYVTLSCNYAVVISSLCGSFWEPSVPCNLVSAWLHPVLKEIPRKREIVDSPGRYTEFLALICGFRRPPIFALWIGAAISGLVPKILNLVGGGTPPLDPNGFPWTGCPQSFMDLAGSGPYFGQHSGESMVERVDAWRLLYLPVVEPDGLYYESFPFSPWQPVGFTKDKNCVFRVRAHESCPRHRLVYEYWTWQLPNGSTIHDNGLQSSEPRSYPETELLPPRSVDPVIPLSDQEASREEATEVFRWVLANHEGKPASEPIYYDDWIADCDYSDGSLQESAAGDTCSMPDTSNQGRLSIVEWMDGVEIS</sequence>
<proteinExistence type="predicted"/>
<dbReference type="OrthoDB" id="4171084at2759"/>
<dbReference type="GeneID" id="4563015"/>
<dbReference type="Proteomes" id="UP000001261">
    <property type="component" value="Unassembled WGS sequence"/>
</dbReference>
<reference evidence="2" key="1">
    <citation type="journal article" date="2009" name="Genome Res.">
        <title>Comparative genomic analyses of the human fungal pathogens Coccidioides and their relatives.</title>
        <authorList>
            <person name="Sharpton T.J."/>
            <person name="Stajich J.E."/>
            <person name="Rounsley S.D."/>
            <person name="Gardner M.J."/>
            <person name="Wortman J.R."/>
            <person name="Jordar V.S."/>
            <person name="Maiti R."/>
            <person name="Kodira C.D."/>
            <person name="Neafsey D.E."/>
            <person name="Zeng Q."/>
            <person name="Hung C.-Y."/>
            <person name="McMahan C."/>
            <person name="Muszewska A."/>
            <person name="Grynberg M."/>
            <person name="Mandel M.A."/>
            <person name="Kellner E.M."/>
            <person name="Barker B.M."/>
            <person name="Galgiani J.N."/>
            <person name="Orbach M.J."/>
            <person name="Kirkland T.N."/>
            <person name="Cole G.T."/>
            <person name="Henn M.R."/>
            <person name="Birren B.W."/>
            <person name="Taylor J.W."/>
        </authorList>
    </citation>
    <scope>NUCLEOTIDE SEQUENCE [LARGE SCALE GENOMIC DNA]</scope>
    <source>
        <strain evidence="2">RS</strain>
    </source>
</reference>
<dbReference type="EMBL" id="GG704916">
    <property type="protein sequence ID" value="EAS32948.3"/>
    <property type="molecule type" value="Genomic_DNA"/>
</dbReference>
<organism evidence="1 2">
    <name type="scientific">Coccidioides immitis (strain RS)</name>
    <name type="common">Valley fever fungus</name>
    <dbReference type="NCBI Taxonomy" id="246410"/>
    <lineage>
        <taxon>Eukaryota</taxon>
        <taxon>Fungi</taxon>
        <taxon>Dikarya</taxon>
        <taxon>Ascomycota</taxon>
        <taxon>Pezizomycotina</taxon>
        <taxon>Eurotiomycetes</taxon>
        <taxon>Eurotiomycetidae</taxon>
        <taxon>Onygenales</taxon>
        <taxon>Onygenaceae</taxon>
        <taxon>Coccidioides</taxon>
    </lineage>
</organism>
<reference evidence="2" key="2">
    <citation type="journal article" date="2010" name="Genome Res.">
        <title>Population genomic sequencing of Coccidioides fungi reveals recent hybridization and transposon control.</title>
        <authorList>
            <person name="Neafsey D.E."/>
            <person name="Barker B.M."/>
            <person name="Sharpton T.J."/>
            <person name="Stajich J.E."/>
            <person name="Park D.J."/>
            <person name="Whiston E."/>
            <person name="Hung C.-Y."/>
            <person name="McMahan C."/>
            <person name="White J."/>
            <person name="Sykes S."/>
            <person name="Heiman D."/>
            <person name="Young S."/>
            <person name="Zeng Q."/>
            <person name="Abouelleil A."/>
            <person name="Aftuck L."/>
            <person name="Bessette D."/>
            <person name="Brown A."/>
            <person name="FitzGerald M."/>
            <person name="Lui A."/>
            <person name="Macdonald J.P."/>
            <person name="Priest M."/>
            <person name="Orbach M.J."/>
            <person name="Galgiani J.N."/>
            <person name="Kirkland T.N."/>
            <person name="Cole G.T."/>
            <person name="Birren B.W."/>
            <person name="Henn M.R."/>
            <person name="Taylor J.W."/>
            <person name="Rounsley S.D."/>
        </authorList>
    </citation>
    <scope>GENOME REANNOTATION</scope>
    <source>
        <strain evidence="2">RS</strain>
    </source>
</reference>
<protein>
    <submittedName>
        <fullName evidence="1">Uncharacterized protein</fullName>
    </submittedName>
</protein>
<gene>
    <name evidence="1" type="ORF">CIMG_03972</name>
</gene>
<evidence type="ECO:0000313" key="2">
    <source>
        <dbReference type="Proteomes" id="UP000001261"/>
    </source>
</evidence>